<evidence type="ECO:0008006" key="3">
    <source>
        <dbReference type="Google" id="ProtNLM"/>
    </source>
</evidence>
<sequence>MQGSTTPQLLQKSALIVGDLTGTNGERGIIVETQSDGLQRISDLHPSFMVMHYPILFPVGEDGFYIGIPYFNNEGRRKIKREIVTMREYYTYRIQHRRNGGQTILCGGRLFQQFIVDAYTAIEEERLRWTKIYDTKLSRCHGSL</sequence>
<keyword evidence="2" id="KW-1185">Reference proteome</keyword>
<organism evidence="1 2">
    <name type="scientific">Quercus lobata</name>
    <name type="common">Valley oak</name>
    <dbReference type="NCBI Taxonomy" id="97700"/>
    <lineage>
        <taxon>Eukaryota</taxon>
        <taxon>Viridiplantae</taxon>
        <taxon>Streptophyta</taxon>
        <taxon>Embryophyta</taxon>
        <taxon>Tracheophyta</taxon>
        <taxon>Spermatophyta</taxon>
        <taxon>Magnoliopsida</taxon>
        <taxon>eudicotyledons</taxon>
        <taxon>Gunneridae</taxon>
        <taxon>Pentapetalae</taxon>
        <taxon>rosids</taxon>
        <taxon>fabids</taxon>
        <taxon>Fagales</taxon>
        <taxon>Fagaceae</taxon>
        <taxon>Quercus</taxon>
    </lineage>
</organism>
<dbReference type="OMA" id="HISHGHV"/>
<dbReference type="InParanoid" id="A0A7N2KL96"/>
<name>A0A7N2KL96_QUELO</name>
<dbReference type="Proteomes" id="UP000594261">
    <property type="component" value="Chromosome 1"/>
</dbReference>
<evidence type="ECO:0000313" key="2">
    <source>
        <dbReference type="Proteomes" id="UP000594261"/>
    </source>
</evidence>
<proteinExistence type="predicted"/>
<reference evidence="1 2" key="1">
    <citation type="journal article" date="2016" name="G3 (Bethesda)">
        <title>First Draft Assembly and Annotation of the Genome of a California Endemic Oak Quercus lobata Nee (Fagaceae).</title>
        <authorList>
            <person name="Sork V.L."/>
            <person name="Fitz-Gibbon S.T."/>
            <person name="Puiu D."/>
            <person name="Crepeau M."/>
            <person name="Gugger P.F."/>
            <person name="Sherman R."/>
            <person name="Stevens K."/>
            <person name="Langley C.H."/>
            <person name="Pellegrini M."/>
            <person name="Salzberg S.L."/>
        </authorList>
    </citation>
    <scope>NUCLEOTIDE SEQUENCE [LARGE SCALE GENOMIC DNA]</scope>
    <source>
        <strain evidence="1 2">cv. SW786</strain>
    </source>
</reference>
<reference evidence="1" key="2">
    <citation type="submission" date="2021-01" db="UniProtKB">
        <authorList>
            <consortium name="EnsemblPlants"/>
        </authorList>
    </citation>
    <scope>IDENTIFICATION</scope>
</reference>
<dbReference type="Gramene" id="QL01p007790:mrna">
    <property type="protein sequence ID" value="QL01p007790:mrna"/>
    <property type="gene ID" value="QL01p007790"/>
</dbReference>
<dbReference type="PANTHER" id="PTHR45786">
    <property type="entry name" value="DNA BINDING PROTEIN-LIKE"/>
    <property type="match status" value="1"/>
</dbReference>
<dbReference type="PANTHER" id="PTHR45786:SF74">
    <property type="entry name" value="ATP-DEPENDENT DNA HELICASE"/>
    <property type="match status" value="1"/>
</dbReference>
<evidence type="ECO:0000313" key="1">
    <source>
        <dbReference type="EnsemblPlants" id="QL01p007790:mrna"/>
    </source>
</evidence>
<dbReference type="AlphaFoldDB" id="A0A7N2KL96"/>
<accession>A0A7N2KL96</accession>
<dbReference type="EMBL" id="LRBV02000001">
    <property type="status" value="NOT_ANNOTATED_CDS"/>
    <property type="molecule type" value="Genomic_DNA"/>
</dbReference>
<dbReference type="EnsemblPlants" id="QL01p007790:mrna">
    <property type="protein sequence ID" value="QL01p007790:mrna"/>
    <property type="gene ID" value="QL01p007790"/>
</dbReference>
<protein>
    <recommendedName>
        <fullName evidence="3">Helitron helicase-like domain-containing protein</fullName>
    </recommendedName>
</protein>